<sequence>MGASHSTGGRAAEGQAGGELRTSYYDLLGVERAATQDELKKAYRRKALELHPDRNYGDVERTTALFADVQHAYQVLSDAQERAWYDAHERDILRGGTGEAAGEDHYQGNMKVTTPEDIARMMGRFRSNVDYTDAPSGFFGFVRHTFEQLAKEEDYAADYEDMTIPHYPSFGHKDDDYEGVVRDFYAAWDGFASVKSFAWLDVYRLSDAPDRYTRRLADKENRKHRDDGRREFNDAVRTLLAFVRKRDPRYTPDTRSADDKAKAQRELRKAQAARARAELNAKLEREAQDLPNWATERPPSELDESEEELVEEHFECVACNKTFKSERQYEAHEKSKKHQKALKDLKRKMQKDNAHLDLDDYRVSSGIITPAEHGGDEIAADSDTVPATNDSIDDITTKAQNLELHETDIDAGNDTTTKAQNLELHETGIDAEKEPESKTPSSTTHDAPSPTNAPKEEEYDNNDDDDEYATRSAIETRLAPLASSSTSTPQPGTETPDTDSTGAQGPKMGAAAKKRAKKAAKQAETESAGAEHKCIGCDASFPSKTRLHDHLKSNPKHAALKTTTKPGGKRGKKK</sequence>
<feature type="compositionally biased region" description="Polar residues" evidence="2">
    <location>
        <begin position="438"/>
        <end position="452"/>
    </location>
</feature>
<reference evidence="3 4" key="1">
    <citation type="journal article" date="2016" name="Sci. Rep.">
        <title>Draft genome sequencing and secretome analysis of fungal phytopathogen Ascochyta rabiei provides insight into the necrotrophic effector repertoire.</title>
        <authorList>
            <person name="Verma S."/>
            <person name="Gazara R.K."/>
            <person name="Nizam S."/>
            <person name="Parween S."/>
            <person name="Chattopadhyay D."/>
            <person name="Verma P.K."/>
        </authorList>
    </citation>
    <scope>NUCLEOTIDE SEQUENCE [LARGE SCALE GENOMIC DNA]</scope>
    <source>
        <strain evidence="3 4">ArDII</strain>
    </source>
</reference>
<feature type="compositionally biased region" description="Polar residues" evidence="2">
    <location>
        <begin position="482"/>
        <end position="503"/>
    </location>
</feature>
<dbReference type="PROSITE" id="PS50157">
    <property type="entry name" value="ZINC_FINGER_C2H2_2"/>
    <property type="match status" value="2"/>
</dbReference>
<dbReference type="CDD" id="cd06257">
    <property type="entry name" value="DnaJ"/>
    <property type="match status" value="1"/>
</dbReference>
<gene>
    <name evidence="3" type="ORF">ST47_g5059</name>
</gene>
<comment type="caution">
    <text evidence="3">The sequence shown here is derived from an EMBL/GenBank/DDBJ whole genome shotgun (WGS) entry which is preliminary data.</text>
</comment>
<dbReference type="SMART" id="SM00271">
    <property type="entry name" value="DnaJ"/>
    <property type="match status" value="1"/>
</dbReference>
<dbReference type="PRINTS" id="PR00625">
    <property type="entry name" value="JDOMAIN"/>
</dbReference>
<feature type="compositionally biased region" description="Basic and acidic residues" evidence="2">
    <location>
        <begin position="521"/>
        <end position="535"/>
    </location>
</feature>
<evidence type="ECO:0000256" key="2">
    <source>
        <dbReference type="SAM" id="MobiDB-lite"/>
    </source>
</evidence>
<dbReference type="PROSITE" id="PS50076">
    <property type="entry name" value="DNAJ_2"/>
    <property type="match status" value="1"/>
</dbReference>
<feature type="compositionally biased region" description="Basic and acidic residues" evidence="2">
    <location>
        <begin position="423"/>
        <end position="437"/>
    </location>
</feature>
<dbReference type="InterPro" id="IPR022755">
    <property type="entry name" value="Znf_C2H2_jaz"/>
</dbReference>
<dbReference type="STRING" id="5454.A0A163EN62"/>
<dbReference type="PANTHER" id="PTHR44029">
    <property type="entry name" value="DNAJ HOMOLOG SUBFAMILY C MEMBER 21"/>
    <property type="match status" value="1"/>
</dbReference>
<name>A0A163EN62_DIDRA</name>
<dbReference type="InterPro" id="IPR018253">
    <property type="entry name" value="DnaJ_domain_CS"/>
</dbReference>
<dbReference type="Pfam" id="PF00226">
    <property type="entry name" value="DnaJ"/>
    <property type="match status" value="1"/>
</dbReference>
<dbReference type="InterPro" id="IPR036236">
    <property type="entry name" value="Znf_C2H2_sf"/>
</dbReference>
<dbReference type="GO" id="GO:0005737">
    <property type="term" value="C:cytoplasm"/>
    <property type="evidence" value="ECO:0007669"/>
    <property type="project" value="TreeGrafter"/>
</dbReference>
<feature type="compositionally biased region" description="Acidic residues" evidence="2">
    <location>
        <begin position="457"/>
        <end position="467"/>
    </location>
</feature>
<dbReference type="Pfam" id="PF12171">
    <property type="entry name" value="zf-C2H2_jaz"/>
    <property type="match status" value="1"/>
</dbReference>
<evidence type="ECO:0000256" key="1">
    <source>
        <dbReference type="SAM" id="Coils"/>
    </source>
</evidence>
<dbReference type="SMART" id="SM00355">
    <property type="entry name" value="ZnF_C2H2"/>
    <property type="match status" value="2"/>
</dbReference>
<dbReference type="SUPFAM" id="SSF46565">
    <property type="entry name" value="Chaperone J-domain"/>
    <property type="match status" value="1"/>
</dbReference>
<keyword evidence="1" id="KW-0175">Coiled coil</keyword>
<dbReference type="GO" id="GO:0003676">
    <property type="term" value="F:nucleic acid binding"/>
    <property type="evidence" value="ECO:0007669"/>
    <property type="project" value="InterPro"/>
</dbReference>
<proteinExistence type="predicted"/>
<dbReference type="PROSITE" id="PS00636">
    <property type="entry name" value="DNAJ_1"/>
    <property type="match status" value="1"/>
</dbReference>
<dbReference type="InterPro" id="IPR051964">
    <property type="entry name" value="Chaperone_stress_response"/>
</dbReference>
<evidence type="ECO:0000313" key="3">
    <source>
        <dbReference type="EMBL" id="KZM23793.1"/>
    </source>
</evidence>
<dbReference type="PANTHER" id="PTHR44029:SF1">
    <property type="entry name" value="DNAJ HOMOLOG SUBFAMILY C MEMBER 21"/>
    <property type="match status" value="1"/>
</dbReference>
<feature type="region of interest" description="Disordered" evidence="2">
    <location>
        <begin position="368"/>
        <end position="391"/>
    </location>
</feature>
<dbReference type="Pfam" id="PF21884">
    <property type="entry name" value="ZUO1-like_ZHD"/>
    <property type="match status" value="1"/>
</dbReference>
<feature type="region of interest" description="Disordered" evidence="2">
    <location>
        <begin position="404"/>
        <end position="574"/>
    </location>
</feature>
<dbReference type="PROSITE" id="PS00028">
    <property type="entry name" value="ZINC_FINGER_C2H2_1"/>
    <property type="match status" value="1"/>
</dbReference>
<dbReference type="OrthoDB" id="5894at2759"/>
<dbReference type="InterPro" id="IPR003604">
    <property type="entry name" value="Matrin/U1-like-C_Znf_C2H2"/>
</dbReference>
<dbReference type="InterPro" id="IPR013087">
    <property type="entry name" value="Znf_C2H2_type"/>
</dbReference>
<dbReference type="Gene3D" id="1.10.287.110">
    <property type="entry name" value="DnaJ domain"/>
    <property type="match status" value="1"/>
</dbReference>
<keyword evidence="4" id="KW-1185">Reference proteome</keyword>
<organism evidence="3 4">
    <name type="scientific">Didymella rabiei</name>
    <name type="common">Chickpea ascochyta blight fungus</name>
    <name type="synonym">Mycosphaerella rabiei</name>
    <dbReference type="NCBI Taxonomy" id="5454"/>
    <lineage>
        <taxon>Eukaryota</taxon>
        <taxon>Fungi</taxon>
        <taxon>Dikarya</taxon>
        <taxon>Ascomycota</taxon>
        <taxon>Pezizomycotina</taxon>
        <taxon>Dothideomycetes</taxon>
        <taxon>Pleosporomycetidae</taxon>
        <taxon>Pleosporales</taxon>
        <taxon>Pleosporineae</taxon>
        <taxon>Didymellaceae</taxon>
        <taxon>Ascochyta</taxon>
    </lineage>
</organism>
<dbReference type="InterPro" id="IPR036869">
    <property type="entry name" value="J_dom_sf"/>
</dbReference>
<dbReference type="AlphaFoldDB" id="A0A163EN62"/>
<dbReference type="Gene3D" id="3.30.160.60">
    <property type="entry name" value="Classic Zinc Finger"/>
    <property type="match status" value="1"/>
</dbReference>
<dbReference type="GO" id="GO:0008270">
    <property type="term" value="F:zinc ion binding"/>
    <property type="evidence" value="ECO:0007669"/>
    <property type="project" value="InterPro"/>
</dbReference>
<accession>A0A163EN62</accession>
<dbReference type="Proteomes" id="UP000076837">
    <property type="component" value="Unassembled WGS sequence"/>
</dbReference>
<dbReference type="SUPFAM" id="SSF57667">
    <property type="entry name" value="beta-beta-alpha zinc fingers"/>
    <property type="match status" value="1"/>
</dbReference>
<dbReference type="InterPro" id="IPR054076">
    <property type="entry name" value="ZUO1-like_ZHD"/>
</dbReference>
<dbReference type="EMBL" id="JYNV01000183">
    <property type="protein sequence ID" value="KZM23793.1"/>
    <property type="molecule type" value="Genomic_DNA"/>
</dbReference>
<evidence type="ECO:0000313" key="4">
    <source>
        <dbReference type="Proteomes" id="UP000076837"/>
    </source>
</evidence>
<feature type="coiled-coil region" evidence="1">
    <location>
        <begin position="260"/>
        <end position="289"/>
    </location>
</feature>
<dbReference type="SMART" id="SM00451">
    <property type="entry name" value="ZnF_U1"/>
    <property type="match status" value="1"/>
</dbReference>
<protein>
    <submittedName>
        <fullName evidence="3">Metal ion binding</fullName>
    </submittedName>
</protein>
<dbReference type="InterPro" id="IPR001623">
    <property type="entry name" value="DnaJ_domain"/>
</dbReference>